<dbReference type="SMART" id="SM00028">
    <property type="entry name" value="TPR"/>
    <property type="match status" value="2"/>
</dbReference>
<keyword evidence="1" id="KW-0802">TPR repeat</keyword>
<accession>K9WC92</accession>
<dbReference type="STRING" id="1173027.Mic7113_1217"/>
<dbReference type="PROSITE" id="PS50005">
    <property type="entry name" value="TPR"/>
    <property type="match status" value="2"/>
</dbReference>
<evidence type="ECO:0000313" key="3">
    <source>
        <dbReference type="EMBL" id="AFZ17107.1"/>
    </source>
</evidence>
<evidence type="ECO:0000313" key="4">
    <source>
        <dbReference type="Proteomes" id="UP000010471"/>
    </source>
</evidence>
<dbReference type="InterPro" id="IPR019734">
    <property type="entry name" value="TPR_rpt"/>
</dbReference>
<feature type="transmembrane region" description="Helical" evidence="2">
    <location>
        <begin position="21"/>
        <end position="43"/>
    </location>
</feature>
<name>K9WC92_9CYAN</name>
<dbReference type="PANTHER" id="PTHR44366:SF1">
    <property type="entry name" value="UDP-N-ACETYLGLUCOSAMINE--PEPTIDE N-ACETYLGLUCOSAMINYLTRANSFERASE 110 KDA SUBUNIT"/>
    <property type="match status" value="1"/>
</dbReference>
<dbReference type="Gene3D" id="1.25.40.10">
    <property type="entry name" value="Tetratricopeptide repeat domain"/>
    <property type="match status" value="1"/>
</dbReference>
<dbReference type="InterPro" id="IPR011990">
    <property type="entry name" value="TPR-like_helical_dom_sf"/>
</dbReference>
<evidence type="ECO:0000256" key="2">
    <source>
        <dbReference type="SAM" id="Phobius"/>
    </source>
</evidence>
<dbReference type="GO" id="GO:0006493">
    <property type="term" value="P:protein O-linked glycosylation"/>
    <property type="evidence" value="ECO:0007669"/>
    <property type="project" value="InterPro"/>
</dbReference>
<gene>
    <name evidence="3" type="ORF">Mic7113_1217</name>
</gene>
<dbReference type="Proteomes" id="UP000010471">
    <property type="component" value="Chromosome"/>
</dbReference>
<dbReference type="KEGG" id="mic:Mic7113_1217"/>
<dbReference type="InterPro" id="IPR037919">
    <property type="entry name" value="OGT"/>
</dbReference>
<dbReference type="eggNOG" id="COG4235">
    <property type="taxonomic scope" value="Bacteria"/>
</dbReference>
<reference evidence="3 4" key="1">
    <citation type="submission" date="2012-06" db="EMBL/GenBank/DDBJ databases">
        <title>Finished chromosome of genome of Microcoleus sp. PCC 7113.</title>
        <authorList>
            <consortium name="US DOE Joint Genome Institute"/>
            <person name="Gugger M."/>
            <person name="Coursin T."/>
            <person name="Rippka R."/>
            <person name="Tandeau De Marsac N."/>
            <person name="Huntemann M."/>
            <person name="Wei C.-L."/>
            <person name="Han J."/>
            <person name="Detter J.C."/>
            <person name="Han C."/>
            <person name="Tapia R."/>
            <person name="Chen A."/>
            <person name="Kyrpides N."/>
            <person name="Mavromatis K."/>
            <person name="Markowitz V."/>
            <person name="Szeto E."/>
            <person name="Ivanova N."/>
            <person name="Pagani I."/>
            <person name="Pati A."/>
            <person name="Goodwin L."/>
            <person name="Nordberg H.P."/>
            <person name="Cantor M.N."/>
            <person name="Hua S.X."/>
            <person name="Woyke T."/>
            <person name="Kerfeld C.A."/>
        </authorList>
    </citation>
    <scope>NUCLEOTIDE SEQUENCE [LARGE SCALE GENOMIC DNA]</scope>
    <source>
        <strain evidence="3 4">PCC 7113</strain>
    </source>
</reference>
<evidence type="ECO:0000256" key="1">
    <source>
        <dbReference type="PROSITE-ProRule" id="PRU00339"/>
    </source>
</evidence>
<feature type="repeat" description="TPR" evidence="1">
    <location>
        <begin position="182"/>
        <end position="215"/>
    </location>
</feature>
<proteinExistence type="predicted"/>
<dbReference type="EMBL" id="CP003630">
    <property type="protein sequence ID" value="AFZ17107.1"/>
    <property type="molecule type" value="Genomic_DNA"/>
</dbReference>
<organism evidence="3 4">
    <name type="scientific">Allocoleopsis franciscana PCC 7113</name>
    <dbReference type="NCBI Taxonomy" id="1173027"/>
    <lineage>
        <taxon>Bacteria</taxon>
        <taxon>Bacillati</taxon>
        <taxon>Cyanobacteriota</taxon>
        <taxon>Cyanophyceae</taxon>
        <taxon>Coleofasciculales</taxon>
        <taxon>Coleofasciculaceae</taxon>
        <taxon>Allocoleopsis</taxon>
        <taxon>Allocoleopsis franciscana</taxon>
    </lineage>
</organism>
<keyword evidence="2" id="KW-1133">Transmembrane helix</keyword>
<dbReference type="RefSeq" id="WP_015181267.1">
    <property type="nucleotide sequence ID" value="NC_019738.1"/>
</dbReference>
<dbReference type="GO" id="GO:0097363">
    <property type="term" value="F:protein O-acetylglucosaminyltransferase activity"/>
    <property type="evidence" value="ECO:0007669"/>
    <property type="project" value="TreeGrafter"/>
</dbReference>
<feature type="repeat" description="TPR" evidence="1">
    <location>
        <begin position="114"/>
        <end position="147"/>
    </location>
</feature>
<keyword evidence="2" id="KW-0812">Transmembrane</keyword>
<sequence>MSKVDQVMEEIMSKAKQVIKWINDWANLIGLIIAVIALIYTILPFYNDSGKVSNLDSSVKVTNFQEVNLCNGYLVNDPLSEVLTTTSLSDKEKDYLESKINCYRDQIQKNHNDAGAYTNIGEAERRLGNLAAASKAHQKALELKPDLPEAKIGLALIEQDMGNKMAANQAIQGVLAVHPNKAIAHFYQGTILYAQNQLKDATVAWQKAKELDPNLSKPVKTWKLPNIKHVLGWQKNEPSV</sequence>
<keyword evidence="2" id="KW-0472">Membrane</keyword>
<dbReference type="OrthoDB" id="505534at2"/>
<dbReference type="AlphaFoldDB" id="K9WC92"/>
<dbReference type="SUPFAM" id="SSF48452">
    <property type="entry name" value="TPR-like"/>
    <property type="match status" value="1"/>
</dbReference>
<dbReference type="HOGENOM" id="CLU_1155386_0_0_3"/>
<dbReference type="PANTHER" id="PTHR44366">
    <property type="entry name" value="UDP-N-ACETYLGLUCOSAMINE--PEPTIDE N-ACETYLGLUCOSAMINYLTRANSFERASE 110 KDA SUBUNIT"/>
    <property type="match status" value="1"/>
</dbReference>
<dbReference type="Pfam" id="PF13432">
    <property type="entry name" value="TPR_16"/>
    <property type="match status" value="1"/>
</dbReference>
<keyword evidence="4" id="KW-1185">Reference proteome</keyword>
<protein>
    <submittedName>
        <fullName evidence="3">Cytochrome c biogenesis factor</fullName>
    </submittedName>
</protein>